<organism evidence="1">
    <name type="scientific">gut metagenome</name>
    <dbReference type="NCBI Taxonomy" id="749906"/>
    <lineage>
        <taxon>unclassified sequences</taxon>
        <taxon>metagenomes</taxon>
        <taxon>organismal metagenomes</taxon>
    </lineage>
</organism>
<gene>
    <name evidence="1" type="ORF">EVA_18038</name>
</gene>
<evidence type="ECO:0008006" key="2">
    <source>
        <dbReference type="Google" id="ProtNLM"/>
    </source>
</evidence>
<name>J9C200_9ZZZZ</name>
<comment type="caution">
    <text evidence="1">The sequence shown here is derived from an EMBL/GenBank/DDBJ whole genome shotgun (WGS) entry which is preliminary data.</text>
</comment>
<dbReference type="EMBL" id="AMCI01006722">
    <property type="protein sequence ID" value="EJW93855.1"/>
    <property type="molecule type" value="Genomic_DNA"/>
</dbReference>
<protein>
    <recommendedName>
        <fullName evidence="2">Transcriptional regulator, IclR family</fullName>
    </recommendedName>
</protein>
<dbReference type="AlphaFoldDB" id="J9C200"/>
<accession>J9C200</accession>
<reference evidence="1" key="1">
    <citation type="journal article" date="2012" name="PLoS ONE">
        <title>Gene sets for utilization of primary and secondary nutrition supplies in the distal gut of endangered iberian lynx.</title>
        <authorList>
            <person name="Alcaide M."/>
            <person name="Messina E."/>
            <person name="Richter M."/>
            <person name="Bargiela R."/>
            <person name="Peplies J."/>
            <person name="Huws S.A."/>
            <person name="Newbold C.J."/>
            <person name="Golyshin P.N."/>
            <person name="Simon M.A."/>
            <person name="Lopez G."/>
            <person name="Yakimov M.M."/>
            <person name="Ferrer M."/>
        </authorList>
    </citation>
    <scope>NUCLEOTIDE SEQUENCE</scope>
</reference>
<proteinExistence type="predicted"/>
<sequence>GRPKYAFSISAPIARMSDKRIQELADIVLRVKAEICQSMK</sequence>
<feature type="non-terminal residue" evidence="1">
    <location>
        <position position="1"/>
    </location>
</feature>
<evidence type="ECO:0000313" key="1">
    <source>
        <dbReference type="EMBL" id="EJW93855.1"/>
    </source>
</evidence>